<organism evidence="2 3">
    <name type="scientific">Pseudomassariella vexata</name>
    <dbReference type="NCBI Taxonomy" id="1141098"/>
    <lineage>
        <taxon>Eukaryota</taxon>
        <taxon>Fungi</taxon>
        <taxon>Dikarya</taxon>
        <taxon>Ascomycota</taxon>
        <taxon>Pezizomycotina</taxon>
        <taxon>Sordariomycetes</taxon>
        <taxon>Xylariomycetidae</taxon>
        <taxon>Amphisphaeriales</taxon>
        <taxon>Pseudomassariaceae</taxon>
        <taxon>Pseudomassariella</taxon>
    </lineage>
</organism>
<dbReference type="InParanoid" id="A0A1Y2DJ72"/>
<dbReference type="InterPro" id="IPR038071">
    <property type="entry name" value="UROD/MetE-like_sf"/>
</dbReference>
<dbReference type="InterPro" id="IPR002629">
    <property type="entry name" value="Met_Synth_C/arc"/>
</dbReference>
<dbReference type="PANTHER" id="PTHR43844">
    <property type="entry name" value="METHIONINE SYNTHASE"/>
    <property type="match status" value="1"/>
</dbReference>
<gene>
    <name evidence="2" type="ORF">BCR38DRAFT_445890</name>
</gene>
<feature type="domain" description="Cobalamin-independent methionine synthase MetE C-terminal/archaeal" evidence="1">
    <location>
        <begin position="178"/>
        <end position="368"/>
    </location>
</feature>
<dbReference type="EMBL" id="MCFJ01000014">
    <property type="protein sequence ID" value="ORY59194.1"/>
    <property type="molecule type" value="Genomic_DNA"/>
</dbReference>
<dbReference type="STRING" id="1141098.A0A1Y2DJ72"/>
<accession>A0A1Y2DJ72</accession>
<dbReference type="GO" id="GO:0009086">
    <property type="term" value="P:methionine biosynthetic process"/>
    <property type="evidence" value="ECO:0007669"/>
    <property type="project" value="InterPro"/>
</dbReference>
<reference evidence="2 3" key="1">
    <citation type="submission" date="2016-07" db="EMBL/GenBank/DDBJ databases">
        <title>Pervasive Adenine N6-methylation of Active Genes in Fungi.</title>
        <authorList>
            <consortium name="DOE Joint Genome Institute"/>
            <person name="Mondo S.J."/>
            <person name="Dannebaum R.O."/>
            <person name="Kuo R.C."/>
            <person name="Labutti K."/>
            <person name="Haridas S."/>
            <person name="Kuo A."/>
            <person name="Salamov A."/>
            <person name="Ahrendt S.R."/>
            <person name="Lipzen A."/>
            <person name="Sullivan W."/>
            <person name="Andreopoulos W.B."/>
            <person name="Clum A."/>
            <person name="Lindquist E."/>
            <person name="Daum C."/>
            <person name="Ramamoorthy G.K."/>
            <person name="Gryganskyi A."/>
            <person name="Culley D."/>
            <person name="Magnuson J.K."/>
            <person name="James T.Y."/>
            <person name="O'Malley M.A."/>
            <person name="Stajich J.E."/>
            <person name="Spatafora J.W."/>
            <person name="Visel A."/>
            <person name="Grigoriev I.V."/>
        </authorList>
    </citation>
    <scope>NUCLEOTIDE SEQUENCE [LARGE SCALE GENOMIC DNA]</scope>
    <source>
        <strain evidence="2 3">CBS 129021</strain>
    </source>
</reference>
<dbReference type="PANTHER" id="PTHR43844:SF2">
    <property type="entry name" value="SYNTHASE, VITAMIN-B12 INDEPENDENT, PUTATIVE (AFU_ORTHOLOGUE AFUA_3G12060)-RELATED"/>
    <property type="match status" value="1"/>
</dbReference>
<keyword evidence="3" id="KW-1185">Reference proteome</keyword>
<dbReference type="Proteomes" id="UP000193689">
    <property type="component" value="Unassembled WGS sequence"/>
</dbReference>
<evidence type="ECO:0000313" key="2">
    <source>
        <dbReference type="EMBL" id="ORY59194.1"/>
    </source>
</evidence>
<name>A0A1Y2DJ72_9PEZI</name>
<dbReference type="GeneID" id="63777265"/>
<evidence type="ECO:0000259" key="1">
    <source>
        <dbReference type="Pfam" id="PF01717"/>
    </source>
</evidence>
<dbReference type="GO" id="GO:0003871">
    <property type="term" value="F:5-methyltetrahydropteroyltriglutamate-homocysteine S-methyltransferase activity"/>
    <property type="evidence" value="ECO:0007669"/>
    <property type="project" value="InterPro"/>
</dbReference>
<comment type="caution">
    <text evidence="2">The sequence shown here is derived from an EMBL/GenBank/DDBJ whole genome shotgun (WGS) entry which is preliminary data.</text>
</comment>
<dbReference type="SUPFAM" id="SSF51726">
    <property type="entry name" value="UROD/MetE-like"/>
    <property type="match status" value="1"/>
</dbReference>
<evidence type="ECO:0000313" key="3">
    <source>
        <dbReference type="Proteomes" id="UP000193689"/>
    </source>
</evidence>
<dbReference type="CDD" id="cd03311">
    <property type="entry name" value="CIMS_C_terminal_like"/>
    <property type="match status" value="1"/>
</dbReference>
<dbReference type="Gene3D" id="3.20.20.210">
    <property type="match status" value="1"/>
</dbReference>
<protein>
    <recommendedName>
        <fullName evidence="1">Cobalamin-independent methionine synthase MetE C-terminal/archaeal domain-containing protein</fullName>
    </recommendedName>
</protein>
<dbReference type="OrthoDB" id="7772923at2759"/>
<dbReference type="AlphaFoldDB" id="A0A1Y2DJ72"/>
<dbReference type="GO" id="GO:0008270">
    <property type="term" value="F:zinc ion binding"/>
    <property type="evidence" value="ECO:0007669"/>
    <property type="project" value="InterPro"/>
</dbReference>
<dbReference type="RefSeq" id="XP_040711888.1">
    <property type="nucleotide sequence ID" value="XM_040861053.1"/>
</dbReference>
<proteinExistence type="predicted"/>
<dbReference type="Pfam" id="PF01717">
    <property type="entry name" value="Meth_synt_2"/>
    <property type="match status" value="1"/>
</dbReference>
<sequence>MAPLFRADQIGSLIRPAALRSARESRTIYSDHLDQDSALEQVTRASISAAVQQQLSLGIRPLTSGEFERTIFFSGLFENLTGMTADPAVPVPDGFATGLPLSKFLQGIGVKTQPAVVATGKIRREKPAYLDAWNMLKATVPEELWAECKMVLPAVTWQHLQLRAGTAYTAEAYGSDEEYFEDLTKAYRAEIRELYDAGLRNIQIDDPQLLYLTTDMFLDGCKADGGDPEKLLDLYIRAHNACLEGKPDDLHIGVHFCKGNMPGGKGLCDASYERISQRLFSELGYETFYLEFDDERSGTFEPLRHVPVGKSVVLGVVSTKTAVMEDIDVLAKRVEEAAAVIASSQERPAADVLQDTLAVSPQCGFSSSTRGHRPVNEEGMWEKLVLLRDLARKLWKDAI</sequence>